<dbReference type="HAMAP" id="MF_00825">
    <property type="entry name" value="3_HAO"/>
    <property type="match status" value="1"/>
</dbReference>
<sequence length="182" mass="20774">MLSPPLNFNKWVEENKHKLQPPVGNFCLFKSKDYTVMVVGGPNARSDYHFQPTEEFFYQVKGAMLLKVVEDGQFKDVRIGEGEMFMLPANTPHSPCRFEDTIGLVVERTRPAGEEDAMRWYCPNLAAHDNQPHVVKESRFFCTDLGTQLKPVIDAWKSDATARKCSCGYEQGERELIGELRV</sequence>
<dbReference type="SUPFAM" id="SSF51182">
    <property type="entry name" value="RmlC-like cupins"/>
    <property type="match status" value="1"/>
</dbReference>
<dbReference type="GO" id="GO:0019805">
    <property type="term" value="P:quinolinate biosynthetic process"/>
    <property type="evidence" value="ECO:0007669"/>
    <property type="project" value="UniProtKB-UniRule"/>
</dbReference>
<evidence type="ECO:0000256" key="5">
    <source>
        <dbReference type="ARBA" id="ARBA00022723"/>
    </source>
</evidence>
<dbReference type="GO" id="GO:0008198">
    <property type="term" value="F:ferrous iron binding"/>
    <property type="evidence" value="ECO:0007669"/>
    <property type="project" value="UniProtKB-UniRule"/>
</dbReference>
<dbReference type="GO" id="GO:0000334">
    <property type="term" value="F:3-hydroxyanthranilate 3,4-dioxygenase activity"/>
    <property type="evidence" value="ECO:0007669"/>
    <property type="project" value="UniProtKB-UniRule"/>
</dbReference>
<evidence type="ECO:0000256" key="7">
    <source>
        <dbReference type="ARBA" id="ARBA00023002"/>
    </source>
</evidence>
<dbReference type="Gene3D" id="2.60.120.10">
    <property type="entry name" value="Jelly Rolls"/>
    <property type="match status" value="1"/>
</dbReference>
<comment type="catalytic activity">
    <reaction evidence="9">
        <text>3-hydroxyanthranilate + O2 = (2Z,4Z)-2-amino-3-carboxymuconate 6-semialdehyde</text>
        <dbReference type="Rhea" id="RHEA:17953"/>
        <dbReference type="ChEBI" id="CHEBI:15379"/>
        <dbReference type="ChEBI" id="CHEBI:36559"/>
        <dbReference type="ChEBI" id="CHEBI:77612"/>
        <dbReference type="EC" id="1.13.11.6"/>
    </reaction>
</comment>
<evidence type="ECO:0000256" key="4">
    <source>
        <dbReference type="ARBA" id="ARBA00022642"/>
    </source>
</evidence>
<reference evidence="10 11" key="1">
    <citation type="journal article" date="2018" name="Mol. Biol. Evol.">
        <title>Broad Genomic Sampling Reveals a Smut Pathogenic Ancestry of the Fungal Clade Ustilaginomycotina.</title>
        <authorList>
            <person name="Kijpornyongpan T."/>
            <person name="Mondo S.J."/>
            <person name="Barry K."/>
            <person name="Sandor L."/>
            <person name="Lee J."/>
            <person name="Lipzen A."/>
            <person name="Pangilinan J."/>
            <person name="LaButti K."/>
            <person name="Hainaut M."/>
            <person name="Henrissat B."/>
            <person name="Grigoriev I.V."/>
            <person name="Spatafora J.W."/>
            <person name="Aime M.C."/>
        </authorList>
    </citation>
    <scope>NUCLEOTIDE SEQUENCE [LARGE SCALE GENOMIC DNA]</scope>
    <source>
        <strain evidence="10 11">MCA 4198</strain>
    </source>
</reference>
<evidence type="ECO:0000256" key="3">
    <source>
        <dbReference type="ARBA" id="ARBA00022490"/>
    </source>
</evidence>
<dbReference type="AlphaFoldDB" id="A0A316YD17"/>
<dbReference type="OrthoDB" id="204928at2759"/>
<dbReference type="NCBIfam" id="TIGR03037">
    <property type="entry name" value="anthran_nbaC"/>
    <property type="match status" value="1"/>
</dbReference>
<keyword evidence="11" id="KW-1185">Reference proteome</keyword>
<feature type="binding site" evidence="9">
    <location>
        <position position="55"/>
    </location>
    <ligand>
        <name>substrate</name>
    </ligand>
</feature>
<dbReference type="GO" id="GO:0043420">
    <property type="term" value="P:anthranilate metabolic process"/>
    <property type="evidence" value="ECO:0007669"/>
    <property type="project" value="UniProtKB-UniRule"/>
</dbReference>
<keyword evidence="3 9" id="KW-0963">Cytoplasm</keyword>
<evidence type="ECO:0000256" key="9">
    <source>
        <dbReference type="HAMAP-Rule" id="MF_03019"/>
    </source>
</evidence>
<dbReference type="EC" id="1.13.11.6" evidence="9"/>
<comment type="similarity">
    <text evidence="9">Belongs to the 3-HAO family.</text>
</comment>
<comment type="function">
    <text evidence="2 9">Catalyzes the oxidative ring opening of 3-hydroxyanthranilate to 2-amino-3-carboxymuconate semialdehyde, which spontaneously cyclizes to quinolinate.</text>
</comment>
<dbReference type="InterPro" id="IPR011051">
    <property type="entry name" value="RmlC_Cupin_sf"/>
</dbReference>
<dbReference type="FunFam" id="2.60.120.10:FF:000131">
    <property type="entry name" value="3-hydroxyanthranilate 3,4-dioxygenase"/>
    <property type="match status" value="1"/>
</dbReference>
<comment type="pathway">
    <text evidence="9">Cofactor biosynthesis; NAD(+) biosynthesis; quinolinate from L-kynurenine: step 3/3.</text>
</comment>
<evidence type="ECO:0000256" key="2">
    <source>
        <dbReference type="ARBA" id="ARBA00002752"/>
    </source>
</evidence>
<dbReference type="CDD" id="cd06123">
    <property type="entry name" value="cupin_HAO"/>
    <property type="match status" value="1"/>
</dbReference>
<evidence type="ECO:0000256" key="1">
    <source>
        <dbReference type="ARBA" id="ARBA00001954"/>
    </source>
</evidence>
<comment type="subcellular location">
    <subcellularLocation>
        <location evidence="9">Cytoplasm</location>
    </subcellularLocation>
</comment>
<keyword evidence="4 9" id="KW-0662">Pyridine nucleotide biosynthesis</keyword>
<dbReference type="GO" id="GO:0006569">
    <property type="term" value="P:L-tryptophan catabolic process"/>
    <property type="evidence" value="ECO:0007669"/>
    <property type="project" value="UniProtKB-UniRule"/>
</dbReference>
<feature type="binding site" evidence="9">
    <location>
        <position position="55"/>
    </location>
    <ligand>
        <name>Fe cation</name>
        <dbReference type="ChEBI" id="CHEBI:24875"/>
        <note>catalytic</note>
    </ligand>
</feature>
<keyword evidence="5 9" id="KW-0479">Metal-binding</keyword>
<dbReference type="GO" id="GO:0005737">
    <property type="term" value="C:cytoplasm"/>
    <property type="evidence" value="ECO:0007669"/>
    <property type="project" value="UniProtKB-SubCell"/>
</dbReference>
<dbReference type="GO" id="GO:0034354">
    <property type="term" value="P:'de novo' NAD+ biosynthetic process from L-tryptophan"/>
    <property type="evidence" value="ECO:0007669"/>
    <property type="project" value="UniProtKB-UniRule"/>
</dbReference>
<dbReference type="PANTHER" id="PTHR15497">
    <property type="entry name" value="3-HYDROXYANTHRANILATE 3,4-DIOXYGENASE"/>
    <property type="match status" value="1"/>
</dbReference>
<feature type="binding site" evidence="9">
    <location>
        <position position="49"/>
    </location>
    <ligand>
        <name>Fe cation</name>
        <dbReference type="ChEBI" id="CHEBI:24875"/>
        <note>catalytic</note>
    </ligand>
</feature>
<dbReference type="EMBL" id="KZ819641">
    <property type="protein sequence ID" value="PWN87071.1"/>
    <property type="molecule type" value="Genomic_DNA"/>
</dbReference>
<keyword evidence="8 9" id="KW-0408">Iron</keyword>
<evidence type="ECO:0000256" key="8">
    <source>
        <dbReference type="ARBA" id="ARBA00023004"/>
    </source>
</evidence>
<keyword evidence="6 9" id="KW-0223">Dioxygenase</keyword>
<dbReference type="Proteomes" id="UP000245768">
    <property type="component" value="Unassembled WGS sequence"/>
</dbReference>
<dbReference type="InterPro" id="IPR010329">
    <property type="entry name" value="3hydroanth_dOase"/>
</dbReference>
<keyword evidence="7 9" id="KW-0560">Oxidoreductase</keyword>
<feature type="binding site" evidence="9">
    <location>
        <position position="93"/>
    </location>
    <ligand>
        <name>Fe cation</name>
        <dbReference type="ChEBI" id="CHEBI:24875"/>
        <note>catalytic</note>
    </ligand>
</feature>
<comment type="caution">
    <text evidence="9">Lacks conserved residue(s) required for the propagation of feature annotation.</text>
</comment>
<dbReference type="Pfam" id="PF06052">
    <property type="entry name" value="3-HAO"/>
    <property type="match status" value="1"/>
</dbReference>
<dbReference type="InterPro" id="IPR014710">
    <property type="entry name" value="RmlC-like_jellyroll"/>
</dbReference>
<comment type="cofactor">
    <cofactor evidence="1 9">
        <name>Fe(2+)</name>
        <dbReference type="ChEBI" id="CHEBI:29033"/>
    </cofactor>
</comment>
<gene>
    <name evidence="9" type="primary">BNA1</name>
    <name evidence="10" type="ORF">FA10DRAFT_256358</name>
</gene>
<accession>A0A316YD17</accession>
<evidence type="ECO:0000256" key="6">
    <source>
        <dbReference type="ARBA" id="ARBA00022964"/>
    </source>
</evidence>
<dbReference type="InParanoid" id="A0A316YD17"/>
<dbReference type="UniPathway" id="UPA00253">
    <property type="reaction ID" value="UER00330"/>
</dbReference>
<evidence type="ECO:0000313" key="10">
    <source>
        <dbReference type="EMBL" id="PWN87071.1"/>
    </source>
</evidence>
<protein>
    <recommendedName>
        <fullName evidence="9">3-hydroxyanthranilate 3,4-dioxygenase</fullName>
        <ecNumber evidence="9">1.13.11.6</ecNumber>
    </recommendedName>
    <alternativeName>
        <fullName evidence="9">3-hydroxyanthranilate oxygenase</fullName>
        <shortName evidence="9">3-HAO</shortName>
    </alternativeName>
    <alternativeName>
        <fullName evidence="9">3-hydroxyanthranilic acid dioxygenase</fullName>
        <shortName evidence="9">HAD</shortName>
    </alternativeName>
    <alternativeName>
        <fullName evidence="9">Biosynthesis of nicotinic acid protein 1</fullName>
    </alternativeName>
</protein>
<dbReference type="STRING" id="215250.A0A316YD17"/>
<feature type="binding site" evidence="9">
    <location>
        <position position="97"/>
    </location>
    <ligand>
        <name>substrate</name>
    </ligand>
</feature>
<organism evidence="10 11">
    <name type="scientific">Acaromyces ingoldii</name>
    <dbReference type="NCBI Taxonomy" id="215250"/>
    <lineage>
        <taxon>Eukaryota</taxon>
        <taxon>Fungi</taxon>
        <taxon>Dikarya</taxon>
        <taxon>Basidiomycota</taxon>
        <taxon>Ustilaginomycotina</taxon>
        <taxon>Exobasidiomycetes</taxon>
        <taxon>Exobasidiales</taxon>
        <taxon>Cryptobasidiaceae</taxon>
        <taxon>Acaromyces</taxon>
    </lineage>
</organism>
<feature type="binding site" evidence="9">
    <location>
        <position position="45"/>
    </location>
    <ligand>
        <name>O2</name>
        <dbReference type="ChEBI" id="CHEBI:15379"/>
    </ligand>
</feature>
<feature type="binding site" evidence="9">
    <location>
        <position position="107"/>
    </location>
    <ligand>
        <name>substrate</name>
    </ligand>
</feature>
<name>A0A316YD17_9BASI</name>
<dbReference type="PANTHER" id="PTHR15497:SF1">
    <property type="entry name" value="3-HYDROXYANTHRANILATE 3,4-DIOXYGENASE"/>
    <property type="match status" value="1"/>
</dbReference>
<proteinExistence type="inferred from homology"/>
<evidence type="ECO:0000313" key="11">
    <source>
        <dbReference type="Proteomes" id="UP000245768"/>
    </source>
</evidence>